<keyword evidence="2" id="KW-1185">Reference proteome</keyword>
<evidence type="ECO:0000313" key="1">
    <source>
        <dbReference type="EMBL" id="UVI39001.1"/>
    </source>
</evidence>
<dbReference type="EMBL" id="CP092471">
    <property type="protein sequence ID" value="UVI39001.1"/>
    <property type="molecule type" value="Genomic_DNA"/>
</dbReference>
<dbReference type="Proteomes" id="UP001065265">
    <property type="component" value="Chromosome"/>
</dbReference>
<reference evidence="1" key="1">
    <citation type="submission" date="2022-02" db="EMBL/GenBank/DDBJ databases">
        <title>Qipengyuania spongiae sp. nov., isolated from marine sponge.</title>
        <authorList>
            <person name="Li Z."/>
            <person name="Zhang M."/>
        </authorList>
    </citation>
    <scope>NUCLEOTIDE SEQUENCE</scope>
    <source>
        <strain evidence="1">PHS-Z21</strain>
    </source>
</reference>
<protein>
    <recommendedName>
        <fullName evidence="3">Uracil-DNA glycosylase-like domain-containing protein</fullName>
    </recommendedName>
</protein>
<sequence>MNQHTTLLDGYKAALDWWREAGVDMDFADEPADWLRAAEPEAVAETPPAPPPRPREKNALERALADTQIAQPIGGERTNWPKTLSEFREFWLHEPSLDDGRMGERVVPRGTAGARVMMLVGQPDDSDRELLLSGEQGRVAEAFARAAGLSENEIYIASALPRPTPLPDWEALAARGLADVLHLHIRLAEPQRLLVFGRGLAPLLGKATEEGNVNGCPVMVAPSLENIDRSPSRKKRFWNNWLEWTS</sequence>
<accession>A0ABY5T100</accession>
<dbReference type="SUPFAM" id="SSF52141">
    <property type="entry name" value="Uracil-DNA glycosylase-like"/>
    <property type="match status" value="1"/>
</dbReference>
<organism evidence="1 2">
    <name type="scientific">Qipengyuania spongiae</name>
    <dbReference type="NCBI Taxonomy" id="2909673"/>
    <lineage>
        <taxon>Bacteria</taxon>
        <taxon>Pseudomonadati</taxon>
        <taxon>Pseudomonadota</taxon>
        <taxon>Alphaproteobacteria</taxon>
        <taxon>Sphingomonadales</taxon>
        <taxon>Erythrobacteraceae</taxon>
        <taxon>Qipengyuania</taxon>
    </lineage>
</organism>
<dbReference type="RefSeq" id="WP_265558183.1">
    <property type="nucleotide sequence ID" value="NZ_CP092471.1"/>
</dbReference>
<evidence type="ECO:0000313" key="2">
    <source>
        <dbReference type="Proteomes" id="UP001065265"/>
    </source>
</evidence>
<proteinExistence type="predicted"/>
<dbReference type="InterPro" id="IPR036895">
    <property type="entry name" value="Uracil-DNA_glycosylase-like_sf"/>
</dbReference>
<name>A0ABY5T100_9SPHN</name>
<gene>
    <name evidence="1" type="ORF">L1F33_12285</name>
</gene>
<evidence type="ECO:0008006" key="3">
    <source>
        <dbReference type="Google" id="ProtNLM"/>
    </source>
</evidence>
<dbReference type="Gene3D" id="3.40.470.10">
    <property type="entry name" value="Uracil-DNA glycosylase-like domain"/>
    <property type="match status" value="1"/>
</dbReference>